<evidence type="ECO:0000313" key="1">
    <source>
        <dbReference type="EMBL" id="KAJ1158463.1"/>
    </source>
</evidence>
<gene>
    <name evidence="1" type="ORF">NDU88_011151</name>
</gene>
<sequence>MIGEYVRLDQAERLSQGFVIEEGLLTCAGLVRWQRHRKCAVGLDWQLSEVFGTWSEAAGADRMITDVQLAIFANMLGNPKPVCEGASFPWTDGTEVMWNISGLVPTSWRLHTTSFSFPVFYRARPQDLCIHKTALK</sequence>
<dbReference type="AlphaFoldDB" id="A0AAV7S642"/>
<dbReference type="EMBL" id="JANPWB010000009">
    <property type="protein sequence ID" value="KAJ1158463.1"/>
    <property type="molecule type" value="Genomic_DNA"/>
</dbReference>
<organism evidence="1 2">
    <name type="scientific">Pleurodeles waltl</name>
    <name type="common">Iberian ribbed newt</name>
    <dbReference type="NCBI Taxonomy" id="8319"/>
    <lineage>
        <taxon>Eukaryota</taxon>
        <taxon>Metazoa</taxon>
        <taxon>Chordata</taxon>
        <taxon>Craniata</taxon>
        <taxon>Vertebrata</taxon>
        <taxon>Euteleostomi</taxon>
        <taxon>Amphibia</taxon>
        <taxon>Batrachia</taxon>
        <taxon>Caudata</taxon>
        <taxon>Salamandroidea</taxon>
        <taxon>Salamandridae</taxon>
        <taxon>Pleurodelinae</taxon>
        <taxon>Pleurodeles</taxon>
    </lineage>
</organism>
<dbReference type="Proteomes" id="UP001066276">
    <property type="component" value="Chromosome 5"/>
</dbReference>
<accession>A0AAV7S642</accession>
<keyword evidence="2" id="KW-1185">Reference proteome</keyword>
<evidence type="ECO:0000313" key="2">
    <source>
        <dbReference type="Proteomes" id="UP001066276"/>
    </source>
</evidence>
<name>A0AAV7S642_PLEWA</name>
<reference evidence="1" key="1">
    <citation type="journal article" date="2022" name="bioRxiv">
        <title>Sequencing and chromosome-scale assembly of the giantPleurodeles waltlgenome.</title>
        <authorList>
            <person name="Brown T."/>
            <person name="Elewa A."/>
            <person name="Iarovenko S."/>
            <person name="Subramanian E."/>
            <person name="Araus A.J."/>
            <person name="Petzold A."/>
            <person name="Susuki M."/>
            <person name="Suzuki K.-i.T."/>
            <person name="Hayashi T."/>
            <person name="Toyoda A."/>
            <person name="Oliveira C."/>
            <person name="Osipova E."/>
            <person name="Leigh N.D."/>
            <person name="Simon A."/>
            <person name="Yun M.H."/>
        </authorList>
    </citation>
    <scope>NUCLEOTIDE SEQUENCE</scope>
    <source>
        <strain evidence="1">20211129_DDA</strain>
        <tissue evidence="1">Liver</tissue>
    </source>
</reference>
<proteinExistence type="predicted"/>
<comment type="caution">
    <text evidence="1">The sequence shown here is derived from an EMBL/GenBank/DDBJ whole genome shotgun (WGS) entry which is preliminary data.</text>
</comment>
<protein>
    <submittedName>
        <fullName evidence="1">Uncharacterized protein</fullName>
    </submittedName>
</protein>